<comment type="caution">
    <text evidence="1">The sequence shown here is derived from an EMBL/GenBank/DDBJ whole genome shotgun (WGS) entry which is preliminary data.</text>
</comment>
<evidence type="ECO:0000313" key="2">
    <source>
        <dbReference type="Proteomes" id="UP001172386"/>
    </source>
</evidence>
<reference evidence="1" key="1">
    <citation type="submission" date="2022-10" db="EMBL/GenBank/DDBJ databases">
        <title>Culturing micro-colonial fungi from biological soil crusts in the Mojave desert and describing Neophaeococcomyces mojavensis, and introducing the new genera and species Taxawa tesnikishii.</title>
        <authorList>
            <person name="Kurbessoian T."/>
            <person name="Stajich J.E."/>
        </authorList>
    </citation>
    <scope>NUCLEOTIDE SEQUENCE</scope>
    <source>
        <strain evidence="1">JES_112</strain>
    </source>
</reference>
<dbReference type="Proteomes" id="UP001172386">
    <property type="component" value="Unassembled WGS sequence"/>
</dbReference>
<proteinExistence type="predicted"/>
<name>A0ACC3ACL2_9EURO</name>
<sequence>MLPPDTLDGKGFVKVSPLGLFVSSSHSNDSVFAVGDVASSAGGIKLASTAIRGGRGIAFNIASLILCRENGLSSEEASKTLMNIAMPNDALKLVIGGTAAAYTQGRSTWGVDVKQKVFGEDMALSHGLRALGVTS</sequence>
<dbReference type="EMBL" id="JAPDRQ010000039">
    <property type="protein sequence ID" value="KAJ9659513.1"/>
    <property type="molecule type" value="Genomic_DNA"/>
</dbReference>
<gene>
    <name evidence="1" type="ORF">H2198_003088</name>
</gene>
<evidence type="ECO:0000313" key="1">
    <source>
        <dbReference type="EMBL" id="KAJ9659513.1"/>
    </source>
</evidence>
<organism evidence="1 2">
    <name type="scientific">Neophaeococcomyces mojaviensis</name>
    <dbReference type="NCBI Taxonomy" id="3383035"/>
    <lineage>
        <taxon>Eukaryota</taxon>
        <taxon>Fungi</taxon>
        <taxon>Dikarya</taxon>
        <taxon>Ascomycota</taxon>
        <taxon>Pezizomycotina</taxon>
        <taxon>Eurotiomycetes</taxon>
        <taxon>Chaetothyriomycetidae</taxon>
        <taxon>Chaetothyriales</taxon>
        <taxon>Chaetothyriales incertae sedis</taxon>
        <taxon>Neophaeococcomyces</taxon>
    </lineage>
</organism>
<keyword evidence="2" id="KW-1185">Reference proteome</keyword>
<accession>A0ACC3ACL2</accession>
<protein>
    <submittedName>
        <fullName evidence="1">Uncharacterized protein</fullName>
    </submittedName>
</protein>